<dbReference type="Proteomes" id="UP000463931">
    <property type="component" value="Chromosome"/>
</dbReference>
<gene>
    <name evidence="1" type="ORF">FEE40_10455</name>
</gene>
<dbReference type="AlphaFoldDB" id="A0AAE6WHT9"/>
<evidence type="ECO:0000313" key="2">
    <source>
        <dbReference type="Proteomes" id="UP000463931"/>
    </source>
</evidence>
<sequence length="145" mass="16771">MYWLLTSTFEQSITNAIILILVFDVVGSVIVLGPLILFVKWLLNRIRRTSKQSSTLSIATRDYLFNTNMTQELYIFGFDNKLITSGYLDYQQGADNNYFDLSLMPLDTPDVDYDYEVVSRAASKHSNSRVLVDFEKKIKIFVFRS</sequence>
<organism evidence="1 2">
    <name type="scientific">Ligilactobacillus murinus</name>
    <dbReference type="NCBI Taxonomy" id="1622"/>
    <lineage>
        <taxon>Bacteria</taxon>
        <taxon>Bacillati</taxon>
        <taxon>Bacillota</taxon>
        <taxon>Bacilli</taxon>
        <taxon>Lactobacillales</taxon>
        <taxon>Lactobacillaceae</taxon>
        <taxon>Ligilactobacillus</taxon>
    </lineage>
</organism>
<reference evidence="1 2" key="1">
    <citation type="journal article" date="2019" name="Nat. Med.">
        <title>Preventing dysbiosis of the neonatal mouse intestinal microbiome protects against late-onset sepsis.</title>
        <authorList>
            <person name="Singer J.R."/>
            <person name="Blosser E.G."/>
            <person name="Zindl C.L."/>
            <person name="Silberger D.J."/>
            <person name="Conlan S."/>
            <person name="Laufer V.A."/>
            <person name="DiToro D."/>
            <person name="Deming C."/>
            <person name="Kumar R."/>
            <person name="Morrow C.D."/>
            <person name="Segre J.A."/>
            <person name="Gray M.J."/>
            <person name="Randolph D.A."/>
            <person name="Weaver C.T."/>
        </authorList>
    </citation>
    <scope>NUCLEOTIDE SEQUENCE [LARGE SCALE GENOMIC DNA]</scope>
    <source>
        <strain evidence="1 2">V10</strain>
    </source>
</reference>
<evidence type="ECO:0000313" key="1">
    <source>
        <dbReference type="EMBL" id="QIA91066.1"/>
    </source>
</evidence>
<proteinExistence type="predicted"/>
<name>A0AAE6WHT9_9LACO</name>
<accession>A0AAE6WHT9</accession>
<protein>
    <submittedName>
        <fullName evidence="1">Uncharacterized protein</fullName>
    </submittedName>
</protein>
<dbReference type="EMBL" id="CP040852">
    <property type="protein sequence ID" value="QIA91066.1"/>
    <property type="molecule type" value="Genomic_DNA"/>
</dbReference>